<keyword evidence="13" id="KW-1185">Reference proteome</keyword>
<dbReference type="GO" id="GO:0005634">
    <property type="term" value="C:nucleus"/>
    <property type="evidence" value="ECO:0007669"/>
    <property type="project" value="UniProtKB-SubCell"/>
</dbReference>
<keyword evidence="5 10" id="KW-0995">Kinetochore</keyword>
<dbReference type="Pfam" id="PF03801">
    <property type="entry name" value="Ndc80_HEC"/>
    <property type="match status" value="1"/>
</dbReference>
<dbReference type="GO" id="GO:0051301">
    <property type="term" value="P:cell division"/>
    <property type="evidence" value="ECO:0007669"/>
    <property type="project" value="UniProtKB-UniRule"/>
</dbReference>
<evidence type="ECO:0000313" key="14">
    <source>
        <dbReference type="WBParaSite" id="nRc.2.0.1.t30392-RA"/>
    </source>
</evidence>
<reference evidence="14" key="1">
    <citation type="submission" date="2022-11" db="UniProtKB">
        <authorList>
            <consortium name="WormBaseParasite"/>
        </authorList>
    </citation>
    <scope>IDENTIFICATION</scope>
</reference>
<dbReference type="InterPro" id="IPR055260">
    <property type="entry name" value="Ndc80_CH"/>
</dbReference>
<keyword evidence="8 10" id="KW-0131">Cell cycle</keyword>
<comment type="subcellular location">
    <subcellularLocation>
        <location evidence="10">Chromosome</location>
        <location evidence="10">Centromere</location>
        <location evidence="10">Kinetochore</location>
    </subcellularLocation>
    <subcellularLocation>
        <location evidence="10">Nucleus</location>
    </subcellularLocation>
</comment>
<feature type="domain" description="Kinetochore protein Ndc80 CH" evidence="12">
    <location>
        <begin position="33"/>
        <end position="163"/>
    </location>
</feature>
<evidence type="ECO:0000313" key="13">
    <source>
        <dbReference type="Proteomes" id="UP000887565"/>
    </source>
</evidence>
<evidence type="ECO:0000256" key="5">
    <source>
        <dbReference type="ARBA" id="ARBA00022838"/>
    </source>
</evidence>
<keyword evidence="3 10" id="KW-0132">Cell division</keyword>
<dbReference type="PANTHER" id="PTHR10643">
    <property type="entry name" value="KINETOCHORE PROTEIN NDC80"/>
    <property type="match status" value="1"/>
</dbReference>
<protein>
    <recommendedName>
        <fullName evidence="10">Kinetochore protein NDC80</fullName>
    </recommendedName>
</protein>
<keyword evidence="2 10" id="KW-0158">Chromosome</keyword>
<name>A0A915JXF7_ROMCU</name>
<keyword evidence="4 10" id="KW-0498">Mitosis</keyword>
<evidence type="ECO:0000256" key="4">
    <source>
        <dbReference type="ARBA" id="ARBA00022776"/>
    </source>
</evidence>
<evidence type="ECO:0000256" key="10">
    <source>
        <dbReference type="RuleBase" id="RU368072"/>
    </source>
</evidence>
<dbReference type="WBParaSite" id="nRc.2.0.1.t30392-RA">
    <property type="protein sequence ID" value="nRc.2.0.1.t30392-RA"/>
    <property type="gene ID" value="nRc.2.0.1.g30392"/>
</dbReference>
<dbReference type="InterPro" id="IPR038273">
    <property type="entry name" value="Ndc80_sf"/>
</dbReference>
<evidence type="ECO:0000256" key="2">
    <source>
        <dbReference type="ARBA" id="ARBA00022454"/>
    </source>
</evidence>
<accession>A0A915JXF7</accession>
<evidence type="ECO:0000256" key="6">
    <source>
        <dbReference type="ARBA" id="ARBA00023054"/>
    </source>
</evidence>
<keyword evidence="9 10" id="KW-0137">Centromere</keyword>
<evidence type="ECO:0000256" key="11">
    <source>
        <dbReference type="SAM" id="MobiDB-lite"/>
    </source>
</evidence>
<sequence>MRRQMYSVKATPDEFRHRGRSIPRPHSNRLTAFPGSSSTTSSRLSKIPPKTVILKDERDFGNKQYVASMIKDIVQLLSRLELNHVANEDTLSSPKSRKDFDLVFEVLSSKILDREFKLDNAEESKRNEQIKQMLTSLSYPFVLKDSTLKTITAPHSWKTMLGVEVEKIDNEIVKKEDIVSKQSISSDKASELIEAIKK</sequence>
<comment type="similarity">
    <text evidence="1 10">Belongs to the NDC80/HEC1 family.</text>
</comment>
<evidence type="ECO:0000256" key="7">
    <source>
        <dbReference type="ARBA" id="ARBA00023242"/>
    </source>
</evidence>
<keyword evidence="6" id="KW-0175">Coiled coil</keyword>
<evidence type="ECO:0000256" key="8">
    <source>
        <dbReference type="ARBA" id="ARBA00023306"/>
    </source>
</evidence>
<dbReference type="GO" id="GO:0051315">
    <property type="term" value="P:attachment of mitotic spindle microtubules to kinetochore"/>
    <property type="evidence" value="ECO:0007669"/>
    <property type="project" value="UniProtKB-UniRule"/>
</dbReference>
<dbReference type="GO" id="GO:0031262">
    <property type="term" value="C:Ndc80 complex"/>
    <property type="evidence" value="ECO:0007669"/>
    <property type="project" value="UniProtKB-UniRule"/>
</dbReference>
<evidence type="ECO:0000256" key="9">
    <source>
        <dbReference type="ARBA" id="ARBA00023328"/>
    </source>
</evidence>
<evidence type="ECO:0000259" key="12">
    <source>
        <dbReference type="Pfam" id="PF03801"/>
    </source>
</evidence>
<dbReference type="Gene3D" id="1.10.418.30">
    <property type="entry name" value="Ncd80 complex, Ncd80 subunit"/>
    <property type="match status" value="1"/>
</dbReference>
<evidence type="ECO:0000256" key="1">
    <source>
        <dbReference type="ARBA" id="ARBA00007050"/>
    </source>
</evidence>
<feature type="region of interest" description="Disordered" evidence="11">
    <location>
        <begin position="1"/>
        <end position="45"/>
    </location>
</feature>
<evidence type="ECO:0000256" key="3">
    <source>
        <dbReference type="ARBA" id="ARBA00022618"/>
    </source>
</evidence>
<proteinExistence type="inferred from homology"/>
<keyword evidence="7 10" id="KW-0539">Nucleus</keyword>
<feature type="compositionally biased region" description="Basic residues" evidence="11">
    <location>
        <begin position="17"/>
        <end position="27"/>
    </location>
</feature>
<comment type="subunit">
    <text evidence="10">Component of the NDC80 complex.</text>
</comment>
<comment type="function">
    <text evidence="10">Acts as a component of the essential kinetochore-associated NDC80 complex, which is required for chromosome segregation and spindle checkpoint activity.</text>
</comment>
<dbReference type="Proteomes" id="UP000887565">
    <property type="component" value="Unplaced"/>
</dbReference>
<dbReference type="AlphaFoldDB" id="A0A915JXF7"/>
<dbReference type="InterPro" id="IPR005550">
    <property type="entry name" value="Kinetochore_Ndc80"/>
</dbReference>
<organism evidence="13 14">
    <name type="scientific">Romanomermis culicivorax</name>
    <name type="common">Nematode worm</name>
    <dbReference type="NCBI Taxonomy" id="13658"/>
    <lineage>
        <taxon>Eukaryota</taxon>
        <taxon>Metazoa</taxon>
        <taxon>Ecdysozoa</taxon>
        <taxon>Nematoda</taxon>
        <taxon>Enoplea</taxon>
        <taxon>Dorylaimia</taxon>
        <taxon>Mermithida</taxon>
        <taxon>Mermithoidea</taxon>
        <taxon>Mermithidae</taxon>
        <taxon>Romanomermis</taxon>
    </lineage>
</organism>
<dbReference type="PANTHER" id="PTHR10643:SF2">
    <property type="entry name" value="KINETOCHORE PROTEIN NDC80 HOMOLOG"/>
    <property type="match status" value="1"/>
</dbReference>